<evidence type="ECO:0000256" key="1">
    <source>
        <dbReference type="ARBA" id="ARBA00004275"/>
    </source>
</evidence>
<dbReference type="Gene3D" id="3.90.226.10">
    <property type="entry name" value="2-enoyl-CoA Hydratase, Chain A, domain 1"/>
    <property type="match status" value="1"/>
</dbReference>
<dbReference type="InterPro" id="IPR001753">
    <property type="entry name" value="Enoyl-CoA_hydra/iso"/>
</dbReference>
<keyword evidence="6" id="KW-1185">Reference proteome</keyword>
<comment type="caution">
    <text evidence="5">The sequence shown here is derived from an EMBL/GenBank/DDBJ whole genome shotgun (WGS) entry which is preliminary data.</text>
</comment>
<organism evidence="5 6">
    <name type="scientific">Sphingomonas tagetis</name>
    <dbReference type="NCBI Taxonomy" id="2949092"/>
    <lineage>
        <taxon>Bacteria</taxon>
        <taxon>Pseudomonadati</taxon>
        <taxon>Pseudomonadota</taxon>
        <taxon>Alphaproteobacteria</taxon>
        <taxon>Sphingomonadales</taxon>
        <taxon>Sphingomonadaceae</taxon>
        <taxon>Sphingomonas</taxon>
    </lineage>
</organism>
<dbReference type="CDD" id="cd06558">
    <property type="entry name" value="crotonase-like"/>
    <property type="match status" value="1"/>
</dbReference>
<dbReference type="SUPFAM" id="SSF52096">
    <property type="entry name" value="ClpP/crotonase"/>
    <property type="match status" value="1"/>
</dbReference>
<name>A0A9X2HPB7_9SPHN</name>
<dbReference type="Gene3D" id="1.10.12.10">
    <property type="entry name" value="Lyase 2-enoyl-coa Hydratase, Chain A, domain 2"/>
    <property type="match status" value="1"/>
</dbReference>
<reference evidence="5" key="1">
    <citation type="submission" date="2022-05" db="EMBL/GenBank/DDBJ databases">
        <title>Sphingomonas sp. strain MG17 Genome sequencing and assembly.</title>
        <authorList>
            <person name="Kim I."/>
        </authorList>
    </citation>
    <scope>NUCLEOTIDE SEQUENCE</scope>
    <source>
        <strain evidence="5">MG17</strain>
    </source>
</reference>
<accession>A0A9X2HPB7</accession>
<keyword evidence="4" id="KW-0413">Isomerase</keyword>
<protein>
    <submittedName>
        <fullName evidence="5">Enoyl-CoA hydratase-related protein</fullName>
    </submittedName>
</protein>
<evidence type="ECO:0000256" key="4">
    <source>
        <dbReference type="ARBA" id="ARBA00023235"/>
    </source>
</evidence>
<proteinExistence type="inferred from homology"/>
<evidence type="ECO:0000313" key="6">
    <source>
        <dbReference type="Proteomes" id="UP001139451"/>
    </source>
</evidence>
<dbReference type="PANTHER" id="PTHR43684:SF1">
    <property type="entry name" value="ENOYL-COA DELTA ISOMERASE 2"/>
    <property type="match status" value="1"/>
</dbReference>
<dbReference type="InterPro" id="IPR051053">
    <property type="entry name" value="ECH/Chromodomain_protein"/>
</dbReference>
<keyword evidence="3" id="KW-0576">Peroxisome</keyword>
<dbReference type="Pfam" id="PF00378">
    <property type="entry name" value="ECH_1"/>
    <property type="match status" value="1"/>
</dbReference>
<comment type="subcellular location">
    <subcellularLocation>
        <location evidence="1">Peroxisome</location>
    </subcellularLocation>
</comment>
<evidence type="ECO:0000313" key="5">
    <source>
        <dbReference type="EMBL" id="MCP3732096.1"/>
    </source>
</evidence>
<dbReference type="RefSeq" id="WP_254295231.1">
    <property type="nucleotide sequence ID" value="NZ_JAMLDX010000015.1"/>
</dbReference>
<dbReference type="GO" id="GO:0004165">
    <property type="term" value="F:delta(3)-delta(2)-enoyl-CoA isomerase activity"/>
    <property type="evidence" value="ECO:0007669"/>
    <property type="project" value="UniProtKB-ARBA"/>
</dbReference>
<comment type="similarity">
    <text evidence="2">Belongs to the enoyl-CoA hydratase/isomerase family.</text>
</comment>
<evidence type="ECO:0000256" key="2">
    <source>
        <dbReference type="ARBA" id="ARBA00005254"/>
    </source>
</evidence>
<gene>
    <name evidence="5" type="ORF">M9978_16860</name>
</gene>
<dbReference type="PANTHER" id="PTHR43684">
    <property type="match status" value="1"/>
</dbReference>
<dbReference type="EMBL" id="JAMLDX010000015">
    <property type="protein sequence ID" value="MCP3732096.1"/>
    <property type="molecule type" value="Genomic_DNA"/>
</dbReference>
<dbReference type="Proteomes" id="UP001139451">
    <property type="component" value="Unassembled WGS sequence"/>
</dbReference>
<sequence length="269" mass="28410">MSFPKFDTLRLEREGAVAVLSLNRPDVGNAINLAMARDLLLAAIACDQDQAIGAVLLRADGPMFCVGGDVMAFANAGDSVGTLILEEIAFLHAAVSRLLRMDKPLVVAVHAPAAGAGMSLAMMGDIVIAGQAANFTMAYTRIGLSPDGGASWLLPRLVGLRRAQALIFENQKVSAREAVEIGLVTQVVDDASLMQVALDGATRLAHGPTGAFAATRDLLLGSYGESVEVHLEHEARRIANNIMSAHGQEGVAAFVEKRQPVFDSETTHR</sequence>
<dbReference type="InterPro" id="IPR029045">
    <property type="entry name" value="ClpP/crotonase-like_dom_sf"/>
</dbReference>
<dbReference type="AlphaFoldDB" id="A0A9X2HPB7"/>
<dbReference type="InterPro" id="IPR014748">
    <property type="entry name" value="Enoyl-CoA_hydra_C"/>
</dbReference>
<evidence type="ECO:0000256" key="3">
    <source>
        <dbReference type="ARBA" id="ARBA00023140"/>
    </source>
</evidence>